<dbReference type="PROSITE" id="PS51352">
    <property type="entry name" value="THIOREDOXIN_2"/>
    <property type="match status" value="1"/>
</dbReference>
<gene>
    <name evidence="6" type="ORF">C4E15_29685</name>
</gene>
<dbReference type="InterPro" id="IPR013740">
    <property type="entry name" value="Redoxin"/>
</dbReference>
<comment type="subcellular location">
    <subcellularLocation>
        <location evidence="1">Cell envelope</location>
    </subcellularLocation>
</comment>
<reference evidence="6 7" key="1">
    <citation type="submission" date="2018-02" db="EMBL/GenBank/DDBJ databases">
        <title>Draft Genome of Achromobacter spanius stain 6.</title>
        <authorList>
            <person name="Gunasekera T.S."/>
            <person name="Radwan O."/>
            <person name="Ruiz O.N."/>
        </authorList>
    </citation>
    <scope>NUCLEOTIDE SEQUENCE [LARGE SCALE GENOMIC DNA]</scope>
    <source>
        <strain evidence="6 7">6</strain>
    </source>
</reference>
<keyword evidence="4" id="KW-0812">Transmembrane</keyword>
<evidence type="ECO:0000256" key="4">
    <source>
        <dbReference type="SAM" id="Phobius"/>
    </source>
</evidence>
<dbReference type="InterPro" id="IPR050553">
    <property type="entry name" value="Thioredoxin_ResA/DsbE_sf"/>
</dbReference>
<dbReference type="PANTHER" id="PTHR42852:SF18">
    <property type="entry name" value="CHROMOSOME UNDETERMINED SCAFFOLD_47, WHOLE GENOME SHOTGUN SEQUENCE"/>
    <property type="match status" value="1"/>
</dbReference>
<dbReference type="SUPFAM" id="SSF52833">
    <property type="entry name" value="Thioredoxin-like"/>
    <property type="match status" value="1"/>
</dbReference>
<dbReference type="AlphaFoldDB" id="A0A2S5GIC9"/>
<dbReference type="GO" id="GO:0017004">
    <property type="term" value="P:cytochrome complex assembly"/>
    <property type="evidence" value="ECO:0007669"/>
    <property type="project" value="UniProtKB-KW"/>
</dbReference>
<feature type="transmembrane region" description="Helical" evidence="4">
    <location>
        <begin position="46"/>
        <end position="64"/>
    </location>
</feature>
<proteinExistence type="predicted"/>
<dbReference type="GO" id="GO:0030313">
    <property type="term" value="C:cell envelope"/>
    <property type="evidence" value="ECO:0007669"/>
    <property type="project" value="UniProtKB-SubCell"/>
</dbReference>
<keyword evidence="3" id="KW-0676">Redox-active center</keyword>
<dbReference type="Gene3D" id="3.40.30.10">
    <property type="entry name" value="Glutaredoxin"/>
    <property type="match status" value="1"/>
</dbReference>
<dbReference type="PANTHER" id="PTHR42852">
    <property type="entry name" value="THIOL:DISULFIDE INTERCHANGE PROTEIN DSBE"/>
    <property type="match status" value="1"/>
</dbReference>
<evidence type="ECO:0000256" key="2">
    <source>
        <dbReference type="ARBA" id="ARBA00022748"/>
    </source>
</evidence>
<dbReference type="InterPro" id="IPR036249">
    <property type="entry name" value="Thioredoxin-like_sf"/>
</dbReference>
<dbReference type="GO" id="GO:0015036">
    <property type="term" value="F:disulfide oxidoreductase activity"/>
    <property type="evidence" value="ECO:0007669"/>
    <property type="project" value="UniProtKB-ARBA"/>
</dbReference>
<evidence type="ECO:0000256" key="3">
    <source>
        <dbReference type="ARBA" id="ARBA00023284"/>
    </source>
</evidence>
<feature type="domain" description="Thioredoxin" evidence="5">
    <location>
        <begin position="131"/>
        <end position="271"/>
    </location>
</feature>
<evidence type="ECO:0000313" key="7">
    <source>
        <dbReference type="Proteomes" id="UP000239990"/>
    </source>
</evidence>
<protein>
    <submittedName>
        <fullName evidence="6">Alkyl hydroperoxide reductase</fullName>
    </submittedName>
</protein>
<organism evidence="6 7">
    <name type="scientific">Achromobacter spanius</name>
    <dbReference type="NCBI Taxonomy" id="217203"/>
    <lineage>
        <taxon>Bacteria</taxon>
        <taxon>Pseudomonadati</taxon>
        <taxon>Pseudomonadota</taxon>
        <taxon>Betaproteobacteria</taxon>
        <taxon>Burkholderiales</taxon>
        <taxon>Alcaligenaceae</taxon>
        <taxon>Achromobacter</taxon>
    </lineage>
</organism>
<name>A0A2S5GIC9_9BURK</name>
<accession>A0A2S5GIC9</accession>
<evidence type="ECO:0000313" key="6">
    <source>
        <dbReference type="EMBL" id="PPA72613.1"/>
    </source>
</evidence>
<feature type="transmembrane region" description="Helical" evidence="4">
    <location>
        <begin position="84"/>
        <end position="103"/>
    </location>
</feature>
<dbReference type="Pfam" id="PF08534">
    <property type="entry name" value="Redoxin"/>
    <property type="match status" value="1"/>
</dbReference>
<keyword evidence="2" id="KW-0201">Cytochrome c-type biogenesis</keyword>
<dbReference type="CDD" id="cd02966">
    <property type="entry name" value="TlpA_like_family"/>
    <property type="match status" value="1"/>
</dbReference>
<keyword evidence="4" id="KW-1133">Transmembrane helix</keyword>
<dbReference type="EMBL" id="PREU01000023">
    <property type="protein sequence ID" value="PPA72613.1"/>
    <property type="molecule type" value="Genomic_DNA"/>
</dbReference>
<dbReference type="InterPro" id="IPR013766">
    <property type="entry name" value="Thioredoxin_domain"/>
</dbReference>
<dbReference type="InterPro" id="IPR017937">
    <property type="entry name" value="Thioredoxin_CS"/>
</dbReference>
<evidence type="ECO:0000259" key="5">
    <source>
        <dbReference type="PROSITE" id="PS51352"/>
    </source>
</evidence>
<evidence type="ECO:0000256" key="1">
    <source>
        <dbReference type="ARBA" id="ARBA00004196"/>
    </source>
</evidence>
<dbReference type="PROSITE" id="PS00194">
    <property type="entry name" value="THIOREDOXIN_1"/>
    <property type="match status" value="1"/>
</dbReference>
<comment type="caution">
    <text evidence="6">The sequence shown here is derived from an EMBL/GenBank/DDBJ whole genome shotgun (WGS) entry which is preliminary data.</text>
</comment>
<dbReference type="RefSeq" id="WP_104145911.1">
    <property type="nucleotide sequence ID" value="NZ_PREU01000023.1"/>
</dbReference>
<feature type="transmembrane region" description="Helical" evidence="4">
    <location>
        <begin position="110"/>
        <end position="130"/>
    </location>
</feature>
<feature type="transmembrane region" description="Helical" evidence="4">
    <location>
        <begin position="16"/>
        <end position="34"/>
    </location>
</feature>
<dbReference type="OrthoDB" id="9811352at2"/>
<dbReference type="Proteomes" id="UP000239990">
    <property type="component" value="Unassembled WGS sequence"/>
</dbReference>
<keyword evidence="4" id="KW-0472">Membrane</keyword>
<sequence length="284" mass="30665">MSPAIRIGPLVFPTELAVLIVAGLVAIVAARLINRRQDEAARLSTVLWRALIIGLLVARLAFVWRYRNSYLPDPINILDIRDGGWNGMAGLAAAWVYALAVVLRRHAPRAALLGALALASATWLGGTRWLTPTPQAHPEMTDIFVHNMNGAMADLSDFRGKPTVINLWASWCPPCRREMPAFAAAQAANPDVNFVFLNQAEAKPEVTRFLKDHAPTLRNVLIDPGAEASREFSNRGLPATLFLDAQGRVIDVRVGELSAASLAQRVEATRAASARAADVPGAGD</sequence>